<dbReference type="AlphaFoldDB" id="A0AAW2TLF5"/>
<organism evidence="1">
    <name type="scientific">Sesamum radiatum</name>
    <name type="common">Black benniseed</name>
    <dbReference type="NCBI Taxonomy" id="300843"/>
    <lineage>
        <taxon>Eukaryota</taxon>
        <taxon>Viridiplantae</taxon>
        <taxon>Streptophyta</taxon>
        <taxon>Embryophyta</taxon>
        <taxon>Tracheophyta</taxon>
        <taxon>Spermatophyta</taxon>
        <taxon>Magnoliopsida</taxon>
        <taxon>eudicotyledons</taxon>
        <taxon>Gunneridae</taxon>
        <taxon>Pentapetalae</taxon>
        <taxon>asterids</taxon>
        <taxon>lamiids</taxon>
        <taxon>Lamiales</taxon>
        <taxon>Pedaliaceae</taxon>
        <taxon>Sesamum</taxon>
    </lineage>
</organism>
<protein>
    <submittedName>
        <fullName evidence="1">Uncharacterized protein</fullName>
    </submittedName>
</protein>
<name>A0AAW2TLF5_SESRA</name>
<dbReference type="SUPFAM" id="SSF56219">
    <property type="entry name" value="DNase I-like"/>
    <property type="match status" value="1"/>
</dbReference>
<comment type="caution">
    <text evidence="1">The sequence shown here is derived from an EMBL/GenBank/DDBJ whole genome shotgun (WGS) entry which is preliminary data.</text>
</comment>
<reference evidence="1" key="1">
    <citation type="submission" date="2020-06" db="EMBL/GenBank/DDBJ databases">
        <authorList>
            <person name="Li T."/>
            <person name="Hu X."/>
            <person name="Zhang T."/>
            <person name="Song X."/>
            <person name="Zhang H."/>
            <person name="Dai N."/>
            <person name="Sheng W."/>
            <person name="Hou X."/>
            <person name="Wei L."/>
        </authorList>
    </citation>
    <scope>NUCLEOTIDE SEQUENCE</scope>
    <source>
        <strain evidence="1">G02</strain>
        <tissue evidence="1">Leaf</tissue>
    </source>
</reference>
<evidence type="ECO:0000313" key="1">
    <source>
        <dbReference type="EMBL" id="KAL0404471.1"/>
    </source>
</evidence>
<reference evidence="1" key="2">
    <citation type="journal article" date="2024" name="Plant">
        <title>Genomic evolution and insights into agronomic trait innovations of Sesamum species.</title>
        <authorList>
            <person name="Miao H."/>
            <person name="Wang L."/>
            <person name="Qu L."/>
            <person name="Liu H."/>
            <person name="Sun Y."/>
            <person name="Le M."/>
            <person name="Wang Q."/>
            <person name="Wei S."/>
            <person name="Zheng Y."/>
            <person name="Lin W."/>
            <person name="Duan Y."/>
            <person name="Cao H."/>
            <person name="Xiong S."/>
            <person name="Wang X."/>
            <person name="Wei L."/>
            <person name="Li C."/>
            <person name="Ma Q."/>
            <person name="Ju M."/>
            <person name="Zhao R."/>
            <person name="Li G."/>
            <person name="Mu C."/>
            <person name="Tian Q."/>
            <person name="Mei H."/>
            <person name="Zhang T."/>
            <person name="Gao T."/>
            <person name="Zhang H."/>
        </authorList>
    </citation>
    <scope>NUCLEOTIDE SEQUENCE</scope>
    <source>
        <strain evidence="1">G02</strain>
    </source>
</reference>
<dbReference type="Gene3D" id="3.60.10.10">
    <property type="entry name" value="Endonuclease/exonuclease/phosphatase"/>
    <property type="match status" value="1"/>
</dbReference>
<gene>
    <name evidence="1" type="ORF">Sradi_2087900</name>
</gene>
<sequence length="163" mass="18601">MQATVWNVRGLNRQDRQVAVGDLGLEFSPDNLIWLAWDDDEIRVEILNVNLQLIHRRVFVRRMLLMSLVSIVYGANDLGTKRDLWQLMGELASSIMDEQWMVLGDFITVLDMSEVCGASGDIRAAMEDSQNCILDAGLIKLPMHGKLFTWHNYSDNNWICVSC</sequence>
<proteinExistence type="predicted"/>
<dbReference type="EMBL" id="JACGWJ010000008">
    <property type="protein sequence ID" value="KAL0404471.1"/>
    <property type="molecule type" value="Genomic_DNA"/>
</dbReference>
<accession>A0AAW2TLF5</accession>
<dbReference type="InterPro" id="IPR036691">
    <property type="entry name" value="Endo/exonu/phosph_ase_sf"/>
</dbReference>